<dbReference type="CDD" id="cd17932">
    <property type="entry name" value="DEXQc_UvrD"/>
    <property type="match status" value="1"/>
</dbReference>
<dbReference type="EC" id="5.6.2.4" evidence="9"/>
<dbReference type="SUPFAM" id="SSF52540">
    <property type="entry name" value="P-loop containing nucleoside triphosphate hydrolases"/>
    <property type="match status" value="1"/>
</dbReference>
<dbReference type="EMBL" id="MAYW01000012">
    <property type="protein sequence ID" value="ODS34141.1"/>
    <property type="molecule type" value="Genomic_DNA"/>
</dbReference>
<evidence type="ECO:0000256" key="12">
    <source>
        <dbReference type="PROSITE-ProRule" id="PRU00560"/>
    </source>
</evidence>
<evidence type="ECO:0000259" key="13">
    <source>
        <dbReference type="PROSITE" id="PS51198"/>
    </source>
</evidence>
<evidence type="ECO:0000256" key="3">
    <source>
        <dbReference type="ARBA" id="ARBA00022801"/>
    </source>
</evidence>
<dbReference type="PATRIC" id="fig|1872076.5.peg.820"/>
<dbReference type="Gene3D" id="1.10.10.160">
    <property type="match status" value="1"/>
</dbReference>
<keyword evidence="6" id="KW-0238">DNA-binding</keyword>
<dbReference type="GO" id="GO:0009314">
    <property type="term" value="P:response to radiation"/>
    <property type="evidence" value="ECO:0007669"/>
    <property type="project" value="UniProtKB-ARBA"/>
</dbReference>
<dbReference type="InterPro" id="IPR027417">
    <property type="entry name" value="P-loop_NTPase"/>
</dbReference>
<dbReference type="CDD" id="cd18807">
    <property type="entry name" value="SF1_C_UvrD"/>
    <property type="match status" value="1"/>
</dbReference>
<dbReference type="GO" id="GO:0043138">
    <property type="term" value="F:3'-5' DNA helicase activity"/>
    <property type="evidence" value="ECO:0007669"/>
    <property type="project" value="UniProtKB-EC"/>
</dbReference>
<evidence type="ECO:0000256" key="6">
    <source>
        <dbReference type="ARBA" id="ARBA00023125"/>
    </source>
</evidence>
<proteinExistence type="inferred from homology"/>
<evidence type="ECO:0000256" key="2">
    <source>
        <dbReference type="ARBA" id="ARBA00022741"/>
    </source>
</evidence>
<accession>A0A1E3XES1</accession>
<dbReference type="PROSITE" id="PS51217">
    <property type="entry name" value="UVRD_HELICASE_CTER"/>
    <property type="match status" value="1"/>
</dbReference>
<keyword evidence="4 12" id="KW-0347">Helicase</keyword>
<evidence type="ECO:0000313" key="16">
    <source>
        <dbReference type="Proteomes" id="UP000094056"/>
    </source>
</evidence>
<evidence type="ECO:0000256" key="1">
    <source>
        <dbReference type="ARBA" id="ARBA00009922"/>
    </source>
</evidence>
<dbReference type="InterPro" id="IPR000212">
    <property type="entry name" value="DNA_helicase_UvrD/REP"/>
</dbReference>
<dbReference type="FunFam" id="1.10.486.10:FF:000003">
    <property type="entry name" value="ATP-dependent DNA helicase"/>
    <property type="match status" value="1"/>
</dbReference>
<evidence type="ECO:0000256" key="9">
    <source>
        <dbReference type="ARBA" id="ARBA00034808"/>
    </source>
</evidence>
<dbReference type="InterPro" id="IPR014017">
    <property type="entry name" value="DNA_helicase_UvrD-like_C"/>
</dbReference>
<evidence type="ECO:0000256" key="5">
    <source>
        <dbReference type="ARBA" id="ARBA00022840"/>
    </source>
</evidence>
<comment type="catalytic activity">
    <reaction evidence="8">
        <text>Couples ATP hydrolysis with the unwinding of duplex DNA by translocating in the 3'-5' direction.</text>
        <dbReference type="EC" id="5.6.2.4"/>
    </reaction>
</comment>
<dbReference type="GO" id="GO:0000725">
    <property type="term" value="P:recombinational repair"/>
    <property type="evidence" value="ECO:0007669"/>
    <property type="project" value="TreeGrafter"/>
</dbReference>
<reference evidence="15 16" key="1">
    <citation type="submission" date="2016-07" db="EMBL/GenBank/DDBJ databases">
        <title>Draft genome of Scalindua rubra, obtained from a brine-seawater interface in the Red Sea, sheds light on salt adaptation in anammox bacteria.</title>
        <authorList>
            <person name="Speth D.R."/>
            <person name="Lagkouvardos I."/>
            <person name="Wang Y."/>
            <person name="Qian P.-Y."/>
            <person name="Dutilh B.E."/>
            <person name="Jetten M.S."/>
        </authorList>
    </citation>
    <scope>NUCLEOTIDE SEQUENCE [LARGE SCALE GENOMIC DNA]</scope>
    <source>
        <strain evidence="15">BSI-1</strain>
    </source>
</reference>
<feature type="domain" description="UvrD-like helicase ATP-binding" evidence="13">
    <location>
        <begin position="5"/>
        <end position="281"/>
    </location>
</feature>
<dbReference type="Pfam" id="PF00580">
    <property type="entry name" value="UvrD-helicase"/>
    <property type="match status" value="1"/>
</dbReference>
<sequence length="744" mass="85826">MNILDNVTESQKEAITHTDGTLLVIAGAGSGKTRVITRRIGYLVEKEIDPINILAITFTNKAANEMKERLSEFLIRKGMWVSTFHAMCARILRNEIEQLGYSRNFSIYDTGDQVNCIKTVMNELNLDTINWQPGSIAATISNAKNELLSVEEFSKYKSGYYNNVVSSVYTKYQKFLEANNALDFDDLLFKIVHLFKSFPQVLEKYQNKFKYILIDEYQDTNHAQYVITQLLAQRYKNICATGDPDQSIYGWRGANIQNILNFENDYPDAKIVRLEQNYRSTKMILCVASEVIKNNKSRKPKSLWTQNDEGSRVRVIHCEDENIESSEIAAYISEFVKNGNKYSDMAIFYRTNAQSRVLETCFLQKGIPYSIVGSVEFFKRKEIKDIISYLKLCANPDDDLSFERIVNVPPRGIGATTIKRLKEWAYVHKLSLLEAMSRVQEIPDIKAKGARAVKDFWDIFSKLCKFTTYPVMDFVKHVIDKIGYRDYLEQSYERESIERLENIEELVNAASEYDISNPDGSLQGFLEEVSLISDVDKWDDNTDTVTLITLHSAKGLEFPVVFITGLEEGLLPHSQSKDSDDEIEEERRLCYVGITRAQRDLFLIHNRYRTKFGQRSPCIPSRFLGEIPEDLIEKIDKTDYISYIYELQAGYTKSNKESLHSEDYQCYVNEEKRNDTKQDFQHKVYPDSSNLVPGDIVNHEFFGRGRVVKIIPSLDIAFVDFNNVGMKKLVLEYAKLEKLEGYCR</sequence>
<dbReference type="FunFam" id="1.10.10.160:FF:000001">
    <property type="entry name" value="ATP-dependent DNA helicase"/>
    <property type="match status" value="1"/>
</dbReference>
<evidence type="ECO:0000259" key="14">
    <source>
        <dbReference type="PROSITE" id="PS51217"/>
    </source>
</evidence>
<dbReference type="GO" id="GO:0005829">
    <property type="term" value="C:cytosol"/>
    <property type="evidence" value="ECO:0007669"/>
    <property type="project" value="TreeGrafter"/>
</dbReference>
<evidence type="ECO:0000256" key="8">
    <source>
        <dbReference type="ARBA" id="ARBA00034617"/>
    </source>
</evidence>
<feature type="domain" description="UvrD-like helicase C-terminal" evidence="14">
    <location>
        <begin position="282"/>
        <end position="555"/>
    </location>
</feature>
<evidence type="ECO:0000256" key="11">
    <source>
        <dbReference type="ARBA" id="ARBA00048988"/>
    </source>
</evidence>
<keyword evidence="3 12" id="KW-0378">Hydrolase</keyword>
<evidence type="ECO:0000313" key="15">
    <source>
        <dbReference type="EMBL" id="ODS34141.1"/>
    </source>
</evidence>
<comment type="similarity">
    <text evidence="1">Belongs to the helicase family. UvrD subfamily.</text>
</comment>
<dbReference type="InterPro" id="IPR014016">
    <property type="entry name" value="UvrD-like_ATP-bd"/>
</dbReference>
<keyword evidence="7" id="KW-0413">Isomerase</keyword>
<dbReference type="PANTHER" id="PTHR11070:SF2">
    <property type="entry name" value="ATP-DEPENDENT DNA HELICASE SRS2"/>
    <property type="match status" value="1"/>
</dbReference>
<feature type="binding site" evidence="12">
    <location>
        <begin position="26"/>
        <end position="33"/>
    </location>
    <ligand>
        <name>ATP</name>
        <dbReference type="ChEBI" id="CHEBI:30616"/>
    </ligand>
</feature>
<evidence type="ECO:0000256" key="4">
    <source>
        <dbReference type="ARBA" id="ARBA00022806"/>
    </source>
</evidence>
<dbReference type="Gene3D" id="3.40.50.300">
    <property type="entry name" value="P-loop containing nucleotide triphosphate hydrolases"/>
    <property type="match status" value="2"/>
</dbReference>
<dbReference type="PROSITE" id="PS51198">
    <property type="entry name" value="UVRD_HELICASE_ATP_BIND"/>
    <property type="match status" value="1"/>
</dbReference>
<protein>
    <recommendedName>
        <fullName evidence="9">DNA 3'-5' helicase</fullName>
        <ecNumber evidence="9">5.6.2.4</ecNumber>
    </recommendedName>
    <alternativeName>
        <fullName evidence="10">DNA 3'-5' helicase II</fullName>
    </alternativeName>
</protein>
<comment type="catalytic activity">
    <reaction evidence="11">
        <text>ATP + H2O = ADP + phosphate + H(+)</text>
        <dbReference type="Rhea" id="RHEA:13065"/>
        <dbReference type="ChEBI" id="CHEBI:15377"/>
        <dbReference type="ChEBI" id="CHEBI:15378"/>
        <dbReference type="ChEBI" id="CHEBI:30616"/>
        <dbReference type="ChEBI" id="CHEBI:43474"/>
        <dbReference type="ChEBI" id="CHEBI:456216"/>
        <dbReference type="EC" id="5.6.2.4"/>
    </reaction>
</comment>
<comment type="caution">
    <text evidence="15">The sequence shown here is derived from an EMBL/GenBank/DDBJ whole genome shotgun (WGS) entry which is preliminary data.</text>
</comment>
<dbReference type="Gene3D" id="1.10.486.10">
    <property type="entry name" value="PCRA, domain 4"/>
    <property type="match status" value="1"/>
</dbReference>
<dbReference type="InterPro" id="IPR013986">
    <property type="entry name" value="DExx_box_DNA_helicase_dom_sf"/>
</dbReference>
<dbReference type="GO" id="GO:0003677">
    <property type="term" value="F:DNA binding"/>
    <property type="evidence" value="ECO:0007669"/>
    <property type="project" value="UniProtKB-KW"/>
</dbReference>
<dbReference type="AlphaFoldDB" id="A0A1E3XES1"/>
<dbReference type="Proteomes" id="UP000094056">
    <property type="component" value="Unassembled WGS sequence"/>
</dbReference>
<dbReference type="GO" id="GO:0033202">
    <property type="term" value="C:DNA helicase complex"/>
    <property type="evidence" value="ECO:0007669"/>
    <property type="project" value="TreeGrafter"/>
</dbReference>
<dbReference type="GO" id="GO:0016887">
    <property type="term" value="F:ATP hydrolysis activity"/>
    <property type="evidence" value="ECO:0007669"/>
    <property type="project" value="RHEA"/>
</dbReference>
<evidence type="ECO:0000256" key="7">
    <source>
        <dbReference type="ARBA" id="ARBA00023235"/>
    </source>
</evidence>
<keyword evidence="5 12" id="KW-0067">ATP-binding</keyword>
<dbReference type="Pfam" id="PF13361">
    <property type="entry name" value="UvrD_C"/>
    <property type="match status" value="1"/>
</dbReference>
<evidence type="ECO:0000256" key="10">
    <source>
        <dbReference type="ARBA" id="ARBA00034923"/>
    </source>
</evidence>
<organism evidence="15 16">
    <name type="scientific">Candidatus Scalindua rubra</name>
    <dbReference type="NCBI Taxonomy" id="1872076"/>
    <lineage>
        <taxon>Bacteria</taxon>
        <taxon>Pseudomonadati</taxon>
        <taxon>Planctomycetota</taxon>
        <taxon>Candidatus Brocadiia</taxon>
        <taxon>Candidatus Brocadiales</taxon>
        <taxon>Candidatus Scalinduaceae</taxon>
        <taxon>Candidatus Scalindua</taxon>
    </lineage>
</organism>
<dbReference type="GO" id="GO:0005524">
    <property type="term" value="F:ATP binding"/>
    <property type="evidence" value="ECO:0007669"/>
    <property type="project" value="UniProtKB-UniRule"/>
</dbReference>
<gene>
    <name evidence="15" type="ORF">SCARUB_00711</name>
</gene>
<keyword evidence="2 12" id="KW-0547">Nucleotide-binding</keyword>
<dbReference type="PANTHER" id="PTHR11070">
    <property type="entry name" value="UVRD / RECB / PCRA DNA HELICASE FAMILY MEMBER"/>
    <property type="match status" value="1"/>
</dbReference>
<name>A0A1E3XES1_9BACT</name>